<sequence length="99" mass="10535">MSSASRSGAPGEYVLPQQFAAQAGISLSTVHRYLASGRLTKIQRGGKNSRVWIPVQELSSLDESSVGVASVVDAIAEMPARKRTSLPGRTPEWKIGLPS</sequence>
<protein>
    <recommendedName>
        <fullName evidence="3">Helix-turn-helix domain protein</fullName>
    </recommendedName>
</protein>
<dbReference type="Proteomes" id="UP000318538">
    <property type="component" value="Chromosome"/>
</dbReference>
<reference evidence="1 2" key="1">
    <citation type="submission" date="2019-02" db="EMBL/GenBank/DDBJ databases">
        <title>Deep-cultivation of Planctomycetes and their phenomic and genomic characterization uncovers novel biology.</title>
        <authorList>
            <person name="Wiegand S."/>
            <person name="Jogler M."/>
            <person name="Boedeker C."/>
            <person name="Pinto D."/>
            <person name="Vollmers J."/>
            <person name="Rivas-Marin E."/>
            <person name="Kohn T."/>
            <person name="Peeters S.H."/>
            <person name="Heuer A."/>
            <person name="Rast P."/>
            <person name="Oberbeckmann S."/>
            <person name="Bunk B."/>
            <person name="Jeske O."/>
            <person name="Meyerdierks A."/>
            <person name="Storesund J.E."/>
            <person name="Kallscheuer N."/>
            <person name="Luecker S."/>
            <person name="Lage O.M."/>
            <person name="Pohl T."/>
            <person name="Merkel B.J."/>
            <person name="Hornburger P."/>
            <person name="Mueller R.-W."/>
            <person name="Bruemmer F."/>
            <person name="Labrenz M."/>
            <person name="Spormann A.M."/>
            <person name="Op den Camp H."/>
            <person name="Overmann J."/>
            <person name="Amann R."/>
            <person name="Jetten M.S.M."/>
            <person name="Mascher T."/>
            <person name="Medema M.H."/>
            <person name="Devos D.P."/>
            <person name="Kaster A.-K."/>
            <person name="Ovreas L."/>
            <person name="Rohde M."/>
            <person name="Galperin M.Y."/>
            <person name="Jogler C."/>
        </authorList>
    </citation>
    <scope>NUCLEOTIDE SEQUENCE [LARGE SCALE GENOMIC DNA]</scope>
    <source>
        <strain evidence="1 2">K22_7</strain>
    </source>
</reference>
<dbReference type="KEGG" id="rlc:K227x_14960"/>
<keyword evidence="2" id="KW-1185">Reference proteome</keyword>
<dbReference type="EMBL" id="CP036525">
    <property type="protein sequence ID" value="QDT03116.1"/>
    <property type="molecule type" value="Genomic_DNA"/>
</dbReference>
<evidence type="ECO:0000313" key="2">
    <source>
        <dbReference type="Proteomes" id="UP000318538"/>
    </source>
</evidence>
<proteinExistence type="predicted"/>
<name>A0A517N7J5_9BACT</name>
<organism evidence="1 2">
    <name type="scientific">Rubripirellula lacrimiformis</name>
    <dbReference type="NCBI Taxonomy" id="1930273"/>
    <lineage>
        <taxon>Bacteria</taxon>
        <taxon>Pseudomonadati</taxon>
        <taxon>Planctomycetota</taxon>
        <taxon>Planctomycetia</taxon>
        <taxon>Pirellulales</taxon>
        <taxon>Pirellulaceae</taxon>
        <taxon>Rubripirellula</taxon>
    </lineage>
</organism>
<dbReference type="AlphaFoldDB" id="A0A517N7J5"/>
<gene>
    <name evidence="1" type="ORF">K227x_14960</name>
</gene>
<evidence type="ECO:0000313" key="1">
    <source>
        <dbReference type="EMBL" id="QDT03116.1"/>
    </source>
</evidence>
<accession>A0A517N7J5</accession>
<evidence type="ECO:0008006" key="3">
    <source>
        <dbReference type="Google" id="ProtNLM"/>
    </source>
</evidence>